<dbReference type="InterPro" id="IPR036770">
    <property type="entry name" value="Ankyrin_rpt-contain_sf"/>
</dbReference>
<dbReference type="EMBL" id="KB312171">
    <property type="protein sequence ID" value="ELT87735.1"/>
    <property type="molecule type" value="Genomic_DNA"/>
</dbReference>
<dbReference type="EnsemblMetazoa" id="CapteT211754">
    <property type="protein sequence ID" value="CapteP211754"/>
    <property type="gene ID" value="CapteG211754"/>
</dbReference>
<dbReference type="Proteomes" id="UP000014760">
    <property type="component" value="Unassembled WGS sequence"/>
</dbReference>
<dbReference type="OrthoDB" id="6022754at2759"/>
<dbReference type="PROSITE" id="PS50088">
    <property type="entry name" value="ANK_REPEAT"/>
    <property type="match status" value="3"/>
</dbReference>
<dbReference type="AlphaFoldDB" id="R7T8L7"/>
<dbReference type="SMART" id="SM00248">
    <property type="entry name" value="ANK"/>
    <property type="match status" value="6"/>
</dbReference>
<evidence type="ECO:0000256" key="2">
    <source>
        <dbReference type="ARBA" id="ARBA00023043"/>
    </source>
</evidence>
<feature type="repeat" description="ANK" evidence="3">
    <location>
        <begin position="132"/>
        <end position="169"/>
    </location>
</feature>
<sequence>MSSDEGFCQLQCAIKAEDVPMVNALLCTSNPNGIFHVDKLHTLLAAVCEVTNVEKKQQIVDLLIKHGADVDSVGSDGCTLLPLLAKVEKFVFVTKKFLSKIANPNMKDDCGNVSMVKLFLEYGAEVNAQDIEGSTVLHYVVMDEMDQIAKEKIVELLIENEIDVNIANAGYLRIVKMLIKHNADPNATNDKGNAPLHIAINNNYFSIVDLLKRYGADVTRRNAYCESAKSLLSAKTFLYITHELQVQCISKAIVYGNGESSEEGAQNTKEVILIAFVEMYNSMGTFTNLNELLNITEINFLLTWMAQRCDYTRFNGTCLTTTKLSFLLNQTKDLSQIGYHRRNFLHFLASFFRAIFKNQEAVKVQRIMDILTKRHIDASVLNTKDDNGWTPVHVMFIASTFTFSEEVSRSQCAFFNSRFAPLIADILNEGFNCMEKDNQGASVIHYAAGTRFSQVLQSLLEECTVKFVNKGDRFGSSPLHYAALANNTEATQLLLDKGCNKTKKDCNGRTACELAELLGYGDIVHLLSDRDQLWKSDVFNYRDVHTIDQSEDSIDYVKFTEQLSRQDASEIDAKYTSLLKSPVLGRRKFHEQCFQKEAQLIEDEVVRLIYRFSKRHKRRYPSLNLEPRLRGSIAEGTRCGPPDEFDFLFIMNDCFDDYQVNSIDNCKAYATFRDAIDDLWQLPPNEMIDVLNIALKNVPSTSKGSDVENSTPLVEIILIRMIQFLMTDTAWVGSCLKFFSCDRSAVGLCLNLIFNGHLYKMLHISIDIVPCICLKMPVPVKVSIDWPVPLDFSRCQLFGLFRFSCDGFDISSTEYEEVLLKSLPSAAIDAYVLGKAFGSAQFKWSDKRFAKIFKSSYKMKKALLMSVRLHKNIQEVSRHEWMKGMIDVASNMEKYKKEKDCFRCIFHAQRWHRGAKDNLHLSFS</sequence>
<evidence type="ECO:0000256" key="1">
    <source>
        <dbReference type="ARBA" id="ARBA00022737"/>
    </source>
</evidence>
<evidence type="ECO:0000313" key="6">
    <source>
        <dbReference type="Proteomes" id="UP000014760"/>
    </source>
</evidence>
<dbReference type="EMBL" id="AMQN01003572">
    <property type="status" value="NOT_ANNOTATED_CDS"/>
    <property type="molecule type" value="Genomic_DNA"/>
</dbReference>
<protein>
    <submittedName>
        <fullName evidence="4 5">Uncharacterized protein</fullName>
    </submittedName>
</protein>
<dbReference type="SUPFAM" id="SSF48403">
    <property type="entry name" value="Ankyrin repeat"/>
    <property type="match status" value="1"/>
</dbReference>
<evidence type="ECO:0000313" key="5">
    <source>
        <dbReference type="EnsemblMetazoa" id="CapteP211754"/>
    </source>
</evidence>
<keyword evidence="1" id="KW-0677">Repeat</keyword>
<reference evidence="5" key="3">
    <citation type="submission" date="2015-06" db="UniProtKB">
        <authorList>
            <consortium name="EnsemblMetazoa"/>
        </authorList>
    </citation>
    <scope>IDENTIFICATION</scope>
</reference>
<feature type="repeat" description="ANK" evidence="3">
    <location>
        <begin position="191"/>
        <end position="223"/>
    </location>
</feature>
<dbReference type="Pfam" id="PF12796">
    <property type="entry name" value="Ank_2"/>
    <property type="match status" value="2"/>
</dbReference>
<dbReference type="HOGENOM" id="CLU_315990_0_0_1"/>
<name>R7T8L7_CAPTE</name>
<dbReference type="InterPro" id="IPR002110">
    <property type="entry name" value="Ankyrin_rpt"/>
</dbReference>
<keyword evidence="2 3" id="KW-0040">ANK repeat</keyword>
<dbReference type="PANTHER" id="PTHR24126">
    <property type="entry name" value="ANKYRIN REPEAT, PH AND SEC7 DOMAIN CONTAINING PROTEIN SECG-RELATED"/>
    <property type="match status" value="1"/>
</dbReference>
<reference evidence="4 6" key="2">
    <citation type="journal article" date="2013" name="Nature">
        <title>Insights into bilaterian evolution from three spiralian genomes.</title>
        <authorList>
            <person name="Simakov O."/>
            <person name="Marletaz F."/>
            <person name="Cho S.J."/>
            <person name="Edsinger-Gonzales E."/>
            <person name="Havlak P."/>
            <person name="Hellsten U."/>
            <person name="Kuo D.H."/>
            <person name="Larsson T."/>
            <person name="Lv J."/>
            <person name="Arendt D."/>
            <person name="Savage R."/>
            <person name="Osoegawa K."/>
            <person name="de Jong P."/>
            <person name="Grimwood J."/>
            <person name="Chapman J.A."/>
            <person name="Shapiro H."/>
            <person name="Aerts A."/>
            <person name="Otillar R.P."/>
            <person name="Terry A.Y."/>
            <person name="Boore J.L."/>
            <person name="Grigoriev I.V."/>
            <person name="Lindberg D.R."/>
            <person name="Seaver E.C."/>
            <person name="Weisblat D.A."/>
            <person name="Putnam N.H."/>
            <person name="Rokhsar D.S."/>
        </authorList>
    </citation>
    <scope>NUCLEOTIDE SEQUENCE</scope>
    <source>
        <strain evidence="4 6">I ESC-2004</strain>
    </source>
</reference>
<dbReference type="STRING" id="283909.R7T8L7"/>
<accession>R7T8L7</accession>
<dbReference type="PROSITE" id="PS50297">
    <property type="entry name" value="ANK_REP_REGION"/>
    <property type="match status" value="2"/>
</dbReference>
<dbReference type="Gene3D" id="1.25.40.20">
    <property type="entry name" value="Ankyrin repeat-containing domain"/>
    <property type="match status" value="3"/>
</dbReference>
<reference evidence="6" key="1">
    <citation type="submission" date="2012-12" db="EMBL/GenBank/DDBJ databases">
        <authorList>
            <person name="Hellsten U."/>
            <person name="Grimwood J."/>
            <person name="Chapman J.A."/>
            <person name="Shapiro H."/>
            <person name="Aerts A."/>
            <person name="Otillar R.P."/>
            <person name="Terry A.Y."/>
            <person name="Boore J.L."/>
            <person name="Simakov O."/>
            <person name="Marletaz F."/>
            <person name="Cho S.-J."/>
            <person name="Edsinger-Gonzales E."/>
            <person name="Havlak P."/>
            <person name="Kuo D.-H."/>
            <person name="Larsson T."/>
            <person name="Lv J."/>
            <person name="Arendt D."/>
            <person name="Savage R."/>
            <person name="Osoegawa K."/>
            <person name="de Jong P."/>
            <person name="Lindberg D.R."/>
            <person name="Seaver E.C."/>
            <person name="Weisblat D.A."/>
            <person name="Putnam N.H."/>
            <person name="Grigoriev I.V."/>
            <person name="Rokhsar D.S."/>
        </authorList>
    </citation>
    <scope>NUCLEOTIDE SEQUENCE</scope>
    <source>
        <strain evidence="6">I ESC-2004</strain>
    </source>
</reference>
<dbReference type="Gene3D" id="3.30.460.90">
    <property type="match status" value="1"/>
</dbReference>
<keyword evidence="6" id="KW-1185">Reference proteome</keyword>
<proteinExistence type="predicted"/>
<feature type="repeat" description="ANK" evidence="3">
    <location>
        <begin position="474"/>
        <end position="506"/>
    </location>
</feature>
<evidence type="ECO:0000256" key="3">
    <source>
        <dbReference type="PROSITE-ProRule" id="PRU00023"/>
    </source>
</evidence>
<evidence type="ECO:0000313" key="4">
    <source>
        <dbReference type="EMBL" id="ELT87735.1"/>
    </source>
</evidence>
<gene>
    <name evidence="4" type="ORF">CAPTEDRAFT_211754</name>
</gene>
<organism evidence="4">
    <name type="scientific">Capitella teleta</name>
    <name type="common">Polychaete worm</name>
    <dbReference type="NCBI Taxonomy" id="283909"/>
    <lineage>
        <taxon>Eukaryota</taxon>
        <taxon>Metazoa</taxon>
        <taxon>Spiralia</taxon>
        <taxon>Lophotrochozoa</taxon>
        <taxon>Annelida</taxon>
        <taxon>Polychaeta</taxon>
        <taxon>Sedentaria</taxon>
        <taxon>Scolecida</taxon>
        <taxon>Capitellidae</taxon>
        <taxon>Capitella</taxon>
    </lineage>
</organism>